<reference evidence="2" key="1">
    <citation type="journal article" date="2009" name="Appl. Environ. Microbiol.">
        <title>Complete genome sequence of the chemolithoautotrophic marine magnetotactic coccus strain MC-1.</title>
        <authorList>
            <person name="Schubbe S."/>
            <person name="Williams T.J."/>
            <person name="Xie G."/>
            <person name="Kiss H.E."/>
            <person name="Brettin T.S."/>
            <person name="Martinez D."/>
            <person name="Ross C.A."/>
            <person name="Schuler D."/>
            <person name="Cox B.L."/>
            <person name="Nealson K.H."/>
            <person name="Bazylinski D.A."/>
        </authorList>
    </citation>
    <scope>NUCLEOTIDE SEQUENCE [LARGE SCALE GENOMIC DNA]</scope>
    <source>
        <strain evidence="2">ATCC BAA-1437 / JCM 17883 / MC-1</strain>
    </source>
</reference>
<keyword evidence="2" id="KW-1185">Reference proteome</keyword>
<gene>
    <name evidence="1" type="ordered locus">Mmc1_3208</name>
</gene>
<accession>A0LCK5</accession>
<dbReference type="Proteomes" id="UP000002586">
    <property type="component" value="Chromosome"/>
</dbReference>
<organism evidence="1 2">
    <name type="scientific">Magnetococcus marinus (strain ATCC BAA-1437 / JCM 17883 / MC-1)</name>
    <dbReference type="NCBI Taxonomy" id="156889"/>
    <lineage>
        <taxon>Bacteria</taxon>
        <taxon>Pseudomonadati</taxon>
        <taxon>Pseudomonadota</taxon>
        <taxon>Magnetococcia</taxon>
        <taxon>Magnetococcales</taxon>
        <taxon>Magnetococcaceae</taxon>
        <taxon>Magnetococcus</taxon>
    </lineage>
</organism>
<proteinExistence type="predicted"/>
<sequence length="91" mass="9867">MKFDLQQQGRTLAIDIQPDNDAQAVALLKQFESCRAGHCTCASAALSNLDDMQVNPQHNGHIRVELTAREGSRIQASDVAKCIVFSAPTEA</sequence>
<name>A0LCK5_MAGMM</name>
<dbReference type="HOGENOM" id="CLU_2423432_0_0_5"/>
<dbReference type="EMBL" id="CP000471">
    <property type="protein sequence ID" value="ABK45698.1"/>
    <property type="molecule type" value="Genomic_DNA"/>
</dbReference>
<evidence type="ECO:0000313" key="1">
    <source>
        <dbReference type="EMBL" id="ABK45698.1"/>
    </source>
</evidence>
<evidence type="ECO:0000313" key="2">
    <source>
        <dbReference type="Proteomes" id="UP000002586"/>
    </source>
</evidence>
<dbReference type="RefSeq" id="WP_011714761.1">
    <property type="nucleotide sequence ID" value="NC_008576.1"/>
</dbReference>
<reference evidence="1 2" key="2">
    <citation type="journal article" date="2012" name="Int. J. Syst. Evol. Microbiol.">
        <title>Magnetococcus marinus gen. nov., sp. nov., a marine, magnetotactic bacterium that represents a novel lineage (Magnetococcaceae fam. nov.; Magnetococcales ord. nov.) at the base of the Alphaproteobacteria.</title>
        <authorList>
            <person name="Bazylinski D.A."/>
            <person name="Williams T.J."/>
            <person name="Lefevre C.T."/>
            <person name="Berg R.J."/>
            <person name="Zhang C.L."/>
            <person name="Bowser S.S."/>
            <person name="Dean A.J."/>
            <person name="Beveridge T.J."/>
        </authorList>
    </citation>
    <scope>NUCLEOTIDE SEQUENCE [LARGE SCALE GENOMIC DNA]</scope>
    <source>
        <strain evidence="2">ATCC BAA-1437 / JCM 17883 / MC-1</strain>
    </source>
</reference>
<dbReference type="KEGG" id="mgm:Mmc1_3208"/>
<protein>
    <submittedName>
        <fullName evidence="1">Uncharacterized protein</fullName>
    </submittedName>
</protein>
<dbReference type="AlphaFoldDB" id="A0LCK5"/>